<dbReference type="Gene3D" id="2.40.30.170">
    <property type="match status" value="1"/>
</dbReference>
<dbReference type="Pfam" id="PF25967">
    <property type="entry name" value="RND-MFP_C"/>
    <property type="match status" value="1"/>
</dbReference>
<feature type="domain" description="CusB-like beta-barrel" evidence="5">
    <location>
        <begin position="215"/>
        <end position="282"/>
    </location>
</feature>
<dbReference type="InterPro" id="IPR058625">
    <property type="entry name" value="MdtA-like_BSH"/>
</dbReference>
<evidence type="ECO:0000313" key="7">
    <source>
        <dbReference type="EMBL" id="GAA4359754.1"/>
    </source>
</evidence>
<dbReference type="InterPro" id="IPR058627">
    <property type="entry name" value="MdtA-like_C"/>
</dbReference>
<feature type="domain" description="Multidrug resistance protein MdtA-like C-terminal permuted SH3" evidence="6">
    <location>
        <begin position="292"/>
        <end position="351"/>
    </location>
</feature>
<gene>
    <name evidence="7" type="ORF">GCM10023165_56220</name>
</gene>
<dbReference type="PROSITE" id="PS51257">
    <property type="entry name" value="PROKAR_LIPOPROTEIN"/>
    <property type="match status" value="1"/>
</dbReference>
<dbReference type="Gene3D" id="2.40.420.20">
    <property type="match status" value="1"/>
</dbReference>
<dbReference type="PANTHER" id="PTHR30469">
    <property type="entry name" value="MULTIDRUG RESISTANCE PROTEIN MDTA"/>
    <property type="match status" value="1"/>
</dbReference>
<dbReference type="PANTHER" id="PTHR30469:SF18">
    <property type="entry name" value="RESISTANCE-NODULATION-CELL DIVISION (RND) EFFLUX MEMBRANE FUSION PROTEIN-RELATED"/>
    <property type="match status" value="1"/>
</dbReference>
<evidence type="ECO:0000259" key="4">
    <source>
        <dbReference type="Pfam" id="PF25917"/>
    </source>
</evidence>
<organism evidence="7 8">
    <name type="scientific">Variovorax defluvii</name>
    <dbReference type="NCBI Taxonomy" id="913761"/>
    <lineage>
        <taxon>Bacteria</taxon>
        <taxon>Pseudomonadati</taxon>
        <taxon>Pseudomonadota</taxon>
        <taxon>Betaproteobacteria</taxon>
        <taxon>Burkholderiales</taxon>
        <taxon>Comamonadaceae</taxon>
        <taxon>Variovorax</taxon>
    </lineage>
</organism>
<evidence type="ECO:0000256" key="2">
    <source>
        <dbReference type="ARBA" id="ARBA00009477"/>
    </source>
</evidence>
<protein>
    <submittedName>
        <fullName evidence="7">Efflux RND transporter periplasmic adaptor subunit</fullName>
    </submittedName>
</protein>
<dbReference type="SUPFAM" id="SSF111369">
    <property type="entry name" value="HlyD-like secretion proteins"/>
    <property type="match status" value="1"/>
</dbReference>
<accession>A0ABP8IIW1</accession>
<comment type="similarity">
    <text evidence="2">Belongs to the membrane fusion protein (MFP) (TC 8.A.1) family.</text>
</comment>
<evidence type="ECO:0000259" key="6">
    <source>
        <dbReference type="Pfam" id="PF25967"/>
    </source>
</evidence>
<name>A0ABP8IIW1_9BURK</name>
<proteinExistence type="inferred from homology"/>
<evidence type="ECO:0000256" key="1">
    <source>
        <dbReference type="ARBA" id="ARBA00004196"/>
    </source>
</evidence>
<evidence type="ECO:0000313" key="8">
    <source>
        <dbReference type="Proteomes" id="UP001500975"/>
    </source>
</evidence>
<sequence>MDDDQKELAMNPPTVLALLGAALLAGCAPKEEAAHEEIRPVRSVVAGESSGSVGATYSGQVQSRYESKLGFQASGRIVARLVEIGTHVRRGQPLMRLDPAQEALQVVAAAASVDAARSRVAQNRVDLQRTEQLLARQFASQAEVDQQRLALAESESQLRSSLAQQQLRVNQRGYTELVADRDGVVASISAESGQVVSAGQQVITLAADGEREVLVSVPESRIDELRRAKRLEVTLWARPGQRYEGSLRELAPDADSVTRTYAARIAVKRADAALVLGMTASVFVPDVEGRSAIRLPLSAIHHQDGKPMVWVVDAASARVAARPVELGSAQNDSVLIAGGLEGGETVVTAGVHMLHAGQKVKAAASAPGAQP</sequence>
<feature type="domain" description="Multidrug resistance protein MdtA-like barrel-sandwich hybrid" evidence="4">
    <location>
        <begin position="70"/>
        <end position="202"/>
    </location>
</feature>
<dbReference type="Pfam" id="PF25954">
    <property type="entry name" value="Beta-barrel_RND_2"/>
    <property type="match status" value="1"/>
</dbReference>
<evidence type="ECO:0000259" key="5">
    <source>
        <dbReference type="Pfam" id="PF25954"/>
    </source>
</evidence>
<dbReference type="InterPro" id="IPR058792">
    <property type="entry name" value="Beta-barrel_RND_2"/>
</dbReference>
<comment type="caution">
    <text evidence="7">The sequence shown here is derived from an EMBL/GenBank/DDBJ whole genome shotgun (WGS) entry which is preliminary data.</text>
</comment>
<dbReference type="Gene3D" id="1.10.287.470">
    <property type="entry name" value="Helix hairpin bin"/>
    <property type="match status" value="1"/>
</dbReference>
<keyword evidence="8" id="KW-1185">Reference proteome</keyword>
<dbReference type="Pfam" id="PF25917">
    <property type="entry name" value="BSH_RND"/>
    <property type="match status" value="1"/>
</dbReference>
<comment type="subcellular location">
    <subcellularLocation>
        <location evidence="1">Cell envelope</location>
    </subcellularLocation>
</comment>
<keyword evidence="3" id="KW-0813">Transport</keyword>
<evidence type="ECO:0000256" key="3">
    <source>
        <dbReference type="ARBA" id="ARBA00022448"/>
    </source>
</evidence>
<dbReference type="Gene3D" id="2.40.50.100">
    <property type="match status" value="1"/>
</dbReference>
<dbReference type="NCBIfam" id="TIGR01730">
    <property type="entry name" value="RND_mfp"/>
    <property type="match status" value="1"/>
</dbReference>
<dbReference type="InterPro" id="IPR006143">
    <property type="entry name" value="RND_pump_MFP"/>
</dbReference>
<dbReference type="Proteomes" id="UP001500975">
    <property type="component" value="Unassembled WGS sequence"/>
</dbReference>
<reference evidence="8" key="1">
    <citation type="journal article" date="2019" name="Int. J. Syst. Evol. Microbiol.">
        <title>The Global Catalogue of Microorganisms (GCM) 10K type strain sequencing project: providing services to taxonomists for standard genome sequencing and annotation.</title>
        <authorList>
            <consortium name="The Broad Institute Genomics Platform"/>
            <consortium name="The Broad Institute Genome Sequencing Center for Infectious Disease"/>
            <person name="Wu L."/>
            <person name="Ma J."/>
        </authorList>
    </citation>
    <scope>NUCLEOTIDE SEQUENCE [LARGE SCALE GENOMIC DNA]</scope>
    <source>
        <strain evidence="8">JCM 17804</strain>
    </source>
</reference>
<dbReference type="EMBL" id="BAABGJ010000081">
    <property type="protein sequence ID" value="GAA4359754.1"/>
    <property type="molecule type" value="Genomic_DNA"/>
</dbReference>